<reference evidence="7" key="1">
    <citation type="journal article" date="2014" name="Genome Announc.">
        <title>Draft Genome Sequences of Three Alkaliphilic Bacillus Strains, Bacillus wakoensis JCM 9140T, Bacillus akibai JCM 9157T, and Bacillus hemicellulosilyticus JCM 9152T.</title>
        <authorList>
            <person name="Yuki M."/>
            <person name="Oshima K."/>
            <person name="Suda W."/>
            <person name="Oshida Y."/>
            <person name="Kitamura K."/>
            <person name="Iida T."/>
            <person name="Hattori M."/>
            <person name="Ohkuma M."/>
        </authorList>
    </citation>
    <scope>NUCLEOTIDE SEQUENCE [LARGE SCALE GENOMIC DNA]</scope>
    <source>
        <strain evidence="7">JCM 9152</strain>
    </source>
</reference>
<comment type="similarity">
    <text evidence="2">Belongs to the autoinducer-2 exporter (AI-2E) (TC 2.A.86) family.</text>
</comment>
<sequence>MENNNKWFRWLYRSALILIIALIIFVFIQITPIFAPFSAIFKALVLPLGVSVLIAYLLHPIVEKLHEVGMSRAVAVLLLFLLMIGLFALIAMIGFPELKKQIEHFVEVVPEQVQMIEQATNEVDHQLHSLPEPIQLQVENWKDQLIRLGEHIFSQVEAVFLFLVTSFFALIVIPFLVFYLLKDYGQIQKVCWYVTPRRWRKPLHRFIKDVDQAIGGFIRGQLLVSLLVGVMSTLGLWLLGVPYPILLGVFIGALDLIPFFGPYIGAAPAVIVSFLESWQLGLFTILLLFIIQQLESNILSPVIVGKSIHLHPVLIILALLVGVEIGGFLGMLLAVPLLAVGKVVFLHIRSYRLAR</sequence>
<dbReference type="GO" id="GO:0055085">
    <property type="term" value="P:transmembrane transport"/>
    <property type="evidence" value="ECO:0007669"/>
    <property type="project" value="TreeGrafter"/>
</dbReference>
<evidence type="ECO:0000256" key="3">
    <source>
        <dbReference type="ARBA" id="ARBA00022692"/>
    </source>
</evidence>
<name>W4QJD7_9BACI</name>
<evidence type="ECO:0000256" key="5">
    <source>
        <dbReference type="ARBA" id="ARBA00023136"/>
    </source>
</evidence>
<evidence type="ECO:0000313" key="7">
    <source>
        <dbReference type="EMBL" id="GAE32211.1"/>
    </source>
</evidence>
<feature type="transmembrane region" description="Helical" evidence="6">
    <location>
        <begin position="158"/>
        <end position="181"/>
    </location>
</feature>
<feature type="transmembrane region" description="Helical" evidence="6">
    <location>
        <begin position="277"/>
        <end position="294"/>
    </location>
</feature>
<feature type="transmembrane region" description="Helical" evidence="6">
    <location>
        <begin position="12"/>
        <end position="34"/>
    </location>
</feature>
<dbReference type="AlphaFoldDB" id="W4QJD7"/>
<accession>W4QJD7</accession>
<evidence type="ECO:0000256" key="6">
    <source>
        <dbReference type="SAM" id="Phobius"/>
    </source>
</evidence>
<keyword evidence="5 6" id="KW-0472">Membrane</keyword>
<dbReference type="EMBL" id="BAUU01000031">
    <property type="protein sequence ID" value="GAE32211.1"/>
    <property type="molecule type" value="Genomic_DNA"/>
</dbReference>
<dbReference type="Proteomes" id="UP000018895">
    <property type="component" value="Unassembled WGS sequence"/>
</dbReference>
<keyword evidence="3 6" id="KW-0812">Transmembrane</keyword>
<evidence type="ECO:0000256" key="1">
    <source>
        <dbReference type="ARBA" id="ARBA00004141"/>
    </source>
</evidence>
<dbReference type="STRING" id="1236971.JCM9152_3735"/>
<dbReference type="RefSeq" id="WP_035346535.1">
    <property type="nucleotide sequence ID" value="NZ_BAUU01000031.1"/>
</dbReference>
<dbReference type="PANTHER" id="PTHR21716:SF15">
    <property type="entry name" value="TRANSPORT PROTEIN YRRI-RELATED"/>
    <property type="match status" value="1"/>
</dbReference>
<dbReference type="Pfam" id="PF01594">
    <property type="entry name" value="AI-2E_transport"/>
    <property type="match status" value="1"/>
</dbReference>
<keyword evidence="4 6" id="KW-1133">Transmembrane helix</keyword>
<comment type="caution">
    <text evidence="7">The sequence shown here is derived from an EMBL/GenBank/DDBJ whole genome shotgun (WGS) entry which is preliminary data.</text>
</comment>
<feature type="transmembrane region" description="Helical" evidence="6">
    <location>
        <begin position="314"/>
        <end position="345"/>
    </location>
</feature>
<comment type="subcellular location">
    <subcellularLocation>
        <location evidence="1">Membrane</location>
        <topology evidence="1">Multi-pass membrane protein</topology>
    </subcellularLocation>
</comment>
<dbReference type="GO" id="GO:0016020">
    <property type="term" value="C:membrane"/>
    <property type="evidence" value="ECO:0007669"/>
    <property type="project" value="UniProtKB-SubCell"/>
</dbReference>
<gene>
    <name evidence="7" type="ORF">JCM9152_3735</name>
</gene>
<feature type="transmembrane region" description="Helical" evidence="6">
    <location>
        <begin position="222"/>
        <end position="239"/>
    </location>
</feature>
<dbReference type="InterPro" id="IPR002549">
    <property type="entry name" value="AI-2E-like"/>
</dbReference>
<protein>
    <submittedName>
        <fullName evidence="7">UPF0118 membrane protein YrrI</fullName>
    </submittedName>
</protein>
<feature type="transmembrane region" description="Helical" evidence="6">
    <location>
        <begin position="74"/>
        <end position="95"/>
    </location>
</feature>
<feature type="transmembrane region" description="Helical" evidence="6">
    <location>
        <begin position="40"/>
        <end position="62"/>
    </location>
</feature>
<evidence type="ECO:0000256" key="2">
    <source>
        <dbReference type="ARBA" id="ARBA00009773"/>
    </source>
</evidence>
<dbReference type="PANTHER" id="PTHR21716">
    <property type="entry name" value="TRANSMEMBRANE PROTEIN"/>
    <property type="match status" value="1"/>
</dbReference>
<organism evidence="7 8">
    <name type="scientific">Halalkalibacter hemicellulosilyticusJCM 9152</name>
    <dbReference type="NCBI Taxonomy" id="1236971"/>
    <lineage>
        <taxon>Bacteria</taxon>
        <taxon>Bacillati</taxon>
        <taxon>Bacillota</taxon>
        <taxon>Bacilli</taxon>
        <taxon>Bacillales</taxon>
        <taxon>Bacillaceae</taxon>
        <taxon>Halalkalibacter</taxon>
    </lineage>
</organism>
<evidence type="ECO:0000313" key="8">
    <source>
        <dbReference type="Proteomes" id="UP000018895"/>
    </source>
</evidence>
<evidence type="ECO:0000256" key="4">
    <source>
        <dbReference type="ARBA" id="ARBA00022989"/>
    </source>
</evidence>
<proteinExistence type="inferred from homology"/>
<keyword evidence="8" id="KW-1185">Reference proteome</keyword>